<evidence type="ECO:0000313" key="1">
    <source>
        <dbReference type="EMBL" id="DAE14570.1"/>
    </source>
</evidence>
<accession>A0A8S5Q6I3</accession>
<sequence length="106" mass="12277">MSSLGERGHYEAINLVLLNTTVFLQYSASYAKHVVYTNDDQILNNEFCWNDDNQTCEVYLITFEDSQVQINQMTDFIKEKIKQGYNIHQLYDAGKFVPKEISPSAE</sequence>
<organism evidence="1">
    <name type="scientific">Siphoviridae sp. ctrzs15</name>
    <dbReference type="NCBI Taxonomy" id="2825691"/>
    <lineage>
        <taxon>Viruses</taxon>
        <taxon>Duplodnaviria</taxon>
        <taxon>Heunggongvirae</taxon>
        <taxon>Uroviricota</taxon>
        <taxon>Caudoviricetes</taxon>
    </lineage>
</organism>
<protein>
    <submittedName>
        <fullName evidence="1">Uncharacterized protein</fullName>
    </submittedName>
</protein>
<reference evidence="1" key="1">
    <citation type="journal article" date="2021" name="Proc. Natl. Acad. Sci. U.S.A.">
        <title>A Catalog of Tens of Thousands of Viruses from Human Metagenomes Reveals Hidden Associations with Chronic Diseases.</title>
        <authorList>
            <person name="Tisza M.J."/>
            <person name="Buck C.B."/>
        </authorList>
    </citation>
    <scope>NUCLEOTIDE SEQUENCE</scope>
    <source>
        <strain evidence="1">Ctrzs15</strain>
    </source>
</reference>
<dbReference type="EMBL" id="BK015587">
    <property type="protein sequence ID" value="DAE14570.1"/>
    <property type="molecule type" value="Genomic_DNA"/>
</dbReference>
<name>A0A8S5Q6I3_9CAUD</name>
<proteinExistence type="predicted"/>